<dbReference type="CDD" id="cd06223">
    <property type="entry name" value="PRTases_typeI"/>
    <property type="match status" value="1"/>
</dbReference>
<organism evidence="3 4">
    <name type="scientific">Xenorhabdus japonica</name>
    <dbReference type="NCBI Taxonomy" id="53341"/>
    <lineage>
        <taxon>Bacteria</taxon>
        <taxon>Pseudomonadati</taxon>
        <taxon>Pseudomonadota</taxon>
        <taxon>Gammaproteobacteria</taxon>
        <taxon>Enterobacterales</taxon>
        <taxon>Morganellaceae</taxon>
        <taxon>Xenorhabdus</taxon>
    </lineage>
</organism>
<sequence length="399" mass="44396">MTVLGDPHVYKKQNHKKQNYKKQVVQKQIYQKKLNSGTLTVMASRGTASLETLFDIAERRNPKRAFLFVSKVLGRHIPIKPSVMRSIYQQLSGQFPANLPSPALYIGMAETAVGLAAGVFQETKHKVDESVFLTSTRHPVDGDLLCEFKENHSHATDHLIYWPTENRLRQRVINARTLVLIDDEATTGNTFLNLLDALRNAGLEHIEHIVTVTLTDWSGKSIVKRSPLPVSIVSLIEGNWQWDADMSAPVPVMPPVNVTARGEVSIIGQQNWGRLGLDEIQCDIGTTIRVKASENVLVLGSSEFVWQPFLLAERLEQEGASVVFGSTTRSPISCGHAIQSVMAFTDNYGLSIPNFLYNVAHQKFDRILFCLETPKISVDPALMAQLVQVSPVVEIVGYD</sequence>
<protein>
    <submittedName>
        <fullName evidence="3">TRSP domain C terminus to PRTase_2</fullName>
    </submittedName>
</protein>
<dbReference type="SUPFAM" id="SSF53271">
    <property type="entry name" value="PRTase-like"/>
    <property type="match status" value="1"/>
</dbReference>
<dbReference type="EMBL" id="FOVO01000002">
    <property type="protein sequence ID" value="SFN38032.1"/>
    <property type="molecule type" value="Genomic_DNA"/>
</dbReference>
<feature type="domain" description="Orotate phosphoribosyltransferase-like" evidence="2">
    <location>
        <begin position="53"/>
        <end position="239"/>
    </location>
</feature>
<dbReference type="InterPro" id="IPR022537">
    <property type="entry name" value="TRSP_dom"/>
</dbReference>
<dbReference type="PIRSF" id="PIRSF020967">
    <property type="entry name" value="UCP020967"/>
    <property type="match status" value="1"/>
</dbReference>
<accession>A0A1I4YJ30</accession>
<feature type="domain" description="TRSP" evidence="1">
    <location>
        <begin position="287"/>
        <end position="375"/>
    </location>
</feature>
<evidence type="ECO:0000259" key="1">
    <source>
        <dbReference type="Pfam" id="PF12500"/>
    </source>
</evidence>
<gene>
    <name evidence="3" type="ORF">SAMN05421579_10247</name>
</gene>
<dbReference type="Proteomes" id="UP000199011">
    <property type="component" value="Unassembled WGS sequence"/>
</dbReference>
<dbReference type="Gene3D" id="3.40.50.2020">
    <property type="match status" value="1"/>
</dbReference>
<dbReference type="Pfam" id="PF12500">
    <property type="entry name" value="TRSP"/>
    <property type="match status" value="1"/>
</dbReference>
<dbReference type="InterPro" id="IPR041688">
    <property type="entry name" value="PRTase_2"/>
</dbReference>
<evidence type="ECO:0000313" key="4">
    <source>
        <dbReference type="Proteomes" id="UP000199011"/>
    </source>
</evidence>
<dbReference type="AlphaFoldDB" id="A0A1I4YJ30"/>
<proteinExistence type="predicted"/>
<dbReference type="InterPro" id="IPR000836">
    <property type="entry name" value="PRTase_dom"/>
</dbReference>
<keyword evidence="4" id="KW-1185">Reference proteome</keyword>
<dbReference type="InterPro" id="IPR011214">
    <property type="entry name" value="UCP020967"/>
</dbReference>
<dbReference type="InterPro" id="IPR029057">
    <property type="entry name" value="PRTase-like"/>
</dbReference>
<evidence type="ECO:0000313" key="3">
    <source>
        <dbReference type="EMBL" id="SFN38032.1"/>
    </source>
</evidence>
<dbReference type="OrthoDB" id="56827at2"/>
<name>A0A1I4YJ30_9GAMM</name>
<dbReference type="STRING" id="53341.SAMN05421579_10247"/>
<evidence type="ECO:0000259" key="2">
    <source>
        <dbReference type="Pfam" id="PF15609"/>
    </source>
</evidence>
<reference evidence="4" key="1">
    <citation type="submission" date="2016-10" db="EMBL/GenBank/DDBJ databases">
        <authorList>
            <person name="Varghese N."/>
            <person name="Submissions S."/>
        </authorList>
    </citation>
    <scope>NUCLEOTIDE SEQUENCE [LARGE SCALE GENOMIC DNA]</scope>
    <source>
        <strain evidence="4">DSM 16522</strain>
    </source>
</reference>
<dbReference type="Pfam" id="PF15609">
    <property type="entry name" value="PRTase_2"/>
    <property type="match status" value="1"/>
</dbReference>